<gene>
    <name evidence="1" type="primary">hppE</name>
    <name evidence="1" type="ORF">SALB_07612</name>
</gene>
<proteinExistence type="predicted"/>
<dbReference type="AlphaFoldDB" id="A0A401RAY0"/>
<dbReference type="InterPro" id="IPR014710">
    <property type="entry name" value="RmlC-like_jellyroll"/>
</dbReference>
<organism evidence="1 2">
    <name type="scientific">Streptomyces noursei</name>
    <name type="common">Streptomyces albulus</name>
    <dbReference type="NCBI Taxonomy" id="1971"/>
    <lineage>
        <taxon>Bacteria</taxon>
        <taxon>Bacillati</taxon>
        <taxon>Actinomycetota</taxon>
        <taxon>Actinomycetes</taxon>
        <taxon>Kitasatosporales</taxon>
        <taxon>Streptomycetaceae</taxon>
        <taxon>Streptomyces</taxon>
    </lineage>
</organism>
<reference evidence="1 2" key="1">
    <citation type="journal article" date="2019" name="Microbiol. Resour. Announc.">
        <title>Draft Genome Sequence of the Most Traditional epsilon-Poly-l-Lysine Producer, Streptomyces albulus NBRC14147.</title>
        <authorList>
            <person name="Yamanaka K."/>
            <person name="Hamano Y."/>
        </authorList>
    </citation>
    <scope>NUCLEOTIDE SEQUENCE [LARGE SCALE GENOMIC DNA]</scope>
    <source>
        <strain evidence="1 2">NBRC 14147</strain>
    </source>
</reference>
<dbReference type="EMBL" id="BHXC01000007">
    <property type="protein sequence ID" value="GCB94811.1"/>
    <property type="molecule type" value="Genomic_DNA"/>
</dbReference>
<dbReference type="Gene3D" id="2.60.120.10">
    <property type="entry name" value="Jelly Rolls"/>
    <property type="match status" value="2"/>
</dbReference>
<evidence type="ECO:0000313" key="1">
    <source>
        <dbReference type="EMBL" id="GCB94811.1"/>
    </source>
</evidence>
<evidence type="ECO:0000313" key="2">
    <source>
        <dbReference type="Proteomes" id="UP000288351"/>
    </source>
</evidence>
<dbReference type="Proteomes" id="UP000288351">
    <property type="component" value="Unassembled WGS sequence"/>
</dbReference>
<dbReference type="CDD" id="cd00093">
    <property type="entry name" value="HTH_XRE"/>
    <property type="match status" value="1"/>
</dbReference>
<dbReference type="InterPro" id="IPR001387">
    <property type="entry name" value="Cro/C1-type_HTH"/>
</dbReference>
<name>A0A401RAY0_STRNR</name>
<comment type="caution">
    <text evidence="1">The sequence shown here is derived from an EMBL/GenBank/DDBJ whole genome shotgun (WGS) entry which is preliminary data.</text>
</comment>
<sequence length="480" mass="52465">MSTANLPPAGTPADDEGFRRRAGALLRSAAGDLRRTSRSAAADLGLTHADYAAHLAPEQGFSWDLAQRAATVWPLNERDLVPVRNDCPRGVRVLRATESASSARVFQRGGIDYYEYRATAMSRLASFRPAWIRMLSVVTDDDPHNADVHWNNGHMLYQFTYCVGPVNYYCRWNGRDHVLRMNTGDSIWGLPFSPHTFTARNAEEPAYVLALTYGGELMGDAQHELAALGPDTARGFALDTDSAAAAQGRLLRSYLDASALPLEHAAELSGIPAGRLAGVADGGTTLTPDEVTALAAALRLSPRDLLPVVPDAVDGVSFCPAATSRSWYHPSAGHRDYRVRELAGDRLHPHTRALEIHPQRADSDSADQAVTPLRTHQHQYLHNVGGGPVRMAWQHGGERYETVLEPGASAYVTPFVRAEFTRSGRGDPTDPTRLLALRIGGRVTTEARSALGSMYPGSLERCLHEDRQWYEERGTGGRRT</sequence>
<protein>
    <submittedName>
        <fullName evidence="1">(S)-2-hydroxypropylphosphonic acid epoxidase</fullName>
    </submittedName>
</protein>
<accession>A0A401RAY0</accession>
<dbReference type="RefSeq" id="WP_020930021.1">
    <property type="nucleotide sequence ID" value="NZ_BHXC01000007.1"/>
</dbReference>